<organism evidence="6">
    <name type="scientific">uncultured Anaerotruncus sp</name>
    <dbReference type="NCBI Taxonomy" id="905011"/>
    <lineage>
        <taxon>Bacteria</taxon>
        <taxon>Bacillati</taxon>
        <taxon>Bacillota</taxon>
        <taxon>Clostridia</taxon>
        <taxon>Eubacteriales</taxon>
        <taxon>Oscillospiraceae</taxon>
        <taxon>Anaerotruncus</taxon>
        <taxon>environmental samples</taxon>
    </lineage>
</organism>
<evidence type="ECO:0000256" key="3">
    <source>
        <dbReference type="ARBA" id="ARBA00022741"/>
    </source>
</evidence>
<dbReference type="InterPro" id="IPR027417">
    <property type="entry name" value="P-loop_NTPase"/>
</dbReference>
<dbReference type="GO" id="GO:0006235">
    <property type="term" value="P:dTTP biosynthetic process"/>
    <property type="evidence" value="ECO:0007669"/>
    <property type="project" value="TreeGrafter"/>
</dbReference>
<feature type="domain" description="Thymidylate kinase-like" evidence="5">
    <location>
        <begin position="13"/>
        <end position="188"/>
    </location>
</feature>
<keyword evidence="4" id="KW-0067">ATP-binding</keyword>
<dbReference type="GO" id="GO:0004798">
    <property type="term" value="F:dTMP kinase activity"/>
    <property type="evidence" value="ECO:0007669"/>
    <property type="project" value="TreeGrafter"/>
</dbReference>
<evidence type="ECO:0000256" key="1">
    <source>
        <dbReference type="ARBA" id="ARBA00009776"/>
    </source>
</evidence>
<dbReference type="GO" id="GO:0006233">
    <property type="term" value="P:dTDP biosynthetic process"/>
    <property type="evidence" value="ECO:0007669"/>
    <property type="project" value="TreeGrafter"/>
</dbReference>
<comment type="similarity">
    <text evidence="1">Belongs to the thymidylate kinase family.</text>
</comment>
<evidence type="ECO:0000313" key="6">
    <source>
        <dbReference type="EMBL" id="SCJ87938.1"/>
    </source>
</evidence>
<evidence type="ECO:0000256" key="4">
    <source>
        <dbReference type="ARBA" id="ARBA00022840"/>
    </source>
</evidence>
<dbReference type="InterPro" id="IPR039430">
    <property type="entry name" value="Thymidylate_kin-like_dom"/>
</dbReference>
<protein>
    <recommendedName>
        <fullName evidence="2">Thymidylate kinase</fullName>
    </recommendedName>
</protein>
<proteinExistence type="inferred from homology"/>
<accession>A0A1C6K110</accession>
<dbReference type="GO" id="GO:0006227">
    <property type="term" value="P:dUDP biosynthetic process"/>
    <property type="evidence" value="ECO:0007669"/>
    <property type="project" value="TreeGrafter"/>
</dbReference>
<keyword evidence="6" id="KW-0808">Transferase</keyword>
<dbReference type="PANTHER" id="PTHR10344:SF4">
    <property type="entry name" value="UMP-CMP KINASE 2, MITOCHONDRIAL"/>
    <property type="match status" value="1"/>
</dbReference>
<gene>
    <name evidence="6" type="primary">tmk</name>
    <name evidence="6" type="ORF">SAMEA3545359_02515</name>
</gene>
<sequence>MQNPSKQGKLIVIEGLDGSGKATQTALLAQNLQRDGHPLLQVSFPSYGQPAAGALEEYLSGAYGQKPEDVGAYAASTFFAVDRFASFRKSWGAHYRQGGLVLCDRYTTSNALHQLAKLPPPQWQPYLDWLCDLEFCKMQIPAPDLVLYLDMDPAVSQQLMDRRYAGGGHRDIHEQDVAYLTHCRRAADFCIQKLGWHKIRCSSATEPYPIEQIAGEIYRKVCEEIISIC</sequence>
<keyword evidence="3" id="KW-0547">Nucleotide-binding</keyword>
<dbReference type="Gene3D" id="3.40.50.300">
    <property type="entry name" value="P-loop containing nucleotide triphosphate hydrolases"/>
    <property type="match status" value="1"/>
</dbReference>
<dbReference type="GO" id="GO:0005524">
    <property type="term" value="F:ATP binding"/>
    <property type="evidence" value="ECO:0007669"/>
    <property type="project" value="UniProtKB-KW"/>
</dbReference>
<dbReference type="PANTHER" id="PTHR10344">
    <property type="entry name" value="THYMIDYLATE KINASE"/>
    <property type="match status" value="1"/>
</dbReference>
<evidence type="ECO:0000256" key="2">
    <source>
        <dbReference type="ARBA" id="ARBA00017144"/>
    </source>
</evidence>
<reference evidence="6" key="1">
    <citation type="submission" date="2015-09" db="EMBL/GenBank/DDBJ databases">
        <authorList>
            <consortium name="Pathogen Informatics"/>
        </authorList>
    </citation>
    <scope>NUCLEOTIDE SEQUENCE</scope>
    <source>
        <strain evidence="6">2789STDY5834896</strain>
    </source>
</reference>
<dbReference type="AlphaFoldDB" id="A0A1C6K110"/>
<evidence type="ECO:0000259" key="5">
    <source>
        <dbReference type="Pfam" id="PF02223"/>
    </source>
</evidence>
<dbReference type="SUPFAM" id="SSF52540">
    <property type="entry name" value="P-loop containing nucleoside triphosphate hydrolases"/>
    <property type="match status" value="1"/>
</dbReference>
<dbReference type="EMBL" id="FMHG01000002">
    <property type="protein sequence ID" value="SCJ87938.1"/>
    <property type="molecule type" value="Genomic_DNA"/>
</dbReference>
<dbReference type="GO" id="GO:0005829">
    <property type="term" value="C:cytosol"/>
    <property type="evidence" value="ECO:0007669"/>
    <property type="project" value="TreeGrafter"/>
</dbReference>
<keyword evidence="6" id="KW-0418">Kinase</keyword>
<name>A0A1C6K110_9FIRM</name>
<dbReference type="CDD" id="cd01672">
    <property type="entry name" value="TMPK"/>
    <property type="match status" value="1"/>
</dbReference>
<dbReference type="Pfam" id="PF02223">
    <property type="entry name" value="Thymidylate_kin"/>
    <property type="match status" value="1"/>
</dbReference>